<proteinExistence type="predicted"/>
<dbReference type="Proteomes" id="UP000074119">
    <property type="component" value="Chromosome"/>
</dbReference>
<name>A0A127M6Z4_9GAMM</name>
<sequence>MFFRILMLRSLLIIVVLLLCNNALADRHHVAKSYLAGGIIDAAECRISAADDDDLPLSLPSKSAYITLPNFAINSIVYHQQVDGPQLTSGASPIRAPPYTL</sequence>
<dbReference type="AlphaFoldDB" id="A0A127M6Z4"/>
<dbReference type="KEGG" id="zal:AZF00_12165"/>
<gene>
    <name evidence="1" type="ORF">AZF00_12165</name>
</gene>
<accession>A0A127M6Z4</accession>
<evidence type="ECO:0000313" key="2">
    <source>
        <dbReference type="Proteomes" id="UP000074119"/>
    </source>
</evidence>
<protein>
    <submittedName>
        <fullName evidence="1">Uncharacterized protein</fullName>
    </submittedName>
</protein>
<evidence type="ECO:0000313" key="1">
    <source>
        <dbReference type="EMBL" id="AMO69009.1"/>
    </source>
</evidence>
<organism evidence="1 2">
    <name type="scientific">Zhongshania aliphaticivorans</name>
    <dbReference type="NCBI Taxonomy" id="1470434"/>
    <lineage>
        <taxon>Bacteria</taxon>
        <taxon>Pseudomonadati</taxon>
        <taxon>Pseudomonadota</taxon>
        <taxon>Gammaproteobacteria</taxon>
        <taxon>Cellvibrionales</taxon>
        <taxon>Spongiibacteraceae</taxon>
        <taxon>Zhongshania</taxon>
    </lineage>
</organism>
<dbReference type="EMBL" id="CP014544">
    <property type="protein sequence ID" value="AMO69009.1"/>
    <property type="molecule type" value="Genomic_DNA"/>
</dbReference>
<dbReference type="STRING" id="1470434.AZF00_12165"/>
<reference evidence="1 2" key="1">
    <citation type="submission" date="2015-12" db="EMBL/GenBank/DDBJ databases">
        <authorList>
            <person name="Shamseldin A."/>
            <person name="Moawad H."/>
            <person name="Abd El-Rahim W.M."/>
            <person name="Sadowsky M.J."/>
        </authorList>
    </citation>
    <scope>NUCLEOTIDE SEQUENCE [LARGE SCALE GENOMIC DNA]</scope>
    <source>
        <strain evidence="1 2">SM2</strain>
    </source>
</reference>